<protein>
    <submittedName>
        <fullName evidence="2">Uncharacterized protein</fullName>
    </submittedName>
</protein>
<keyword evidence="1" id="KW-0812">Transmembrane</keyword>
<keyword evidence="3" id="KW-1185">Reference proteome</keyword>
<evidence type="ECO:0000313" key="2">
    <source>
        <dbReference type="EMBL" id="ERK60372.1"/>
    </source>
</evidence>
<dbReference type="Proteomes" id="UP000016637">
    <property type="component" value="Unassembled WGS sequence"/>
</dbReference>
<accession>U2SCB2</accession>
<gene>
    <name evidence="2" type="ORF">HMPREF1983_00184</name>
</gene>
<dbReference type="HOGENOM" id="CLU_2934910_0_0_9"/>
<dbReference type="AlphaFoldDB" id="U2SCB2"/>
<keyword evidence="1" id="KW-0472">Membrane</keyword>
<evidence type="ECO:0000256" key="1">
    <source>
        <dbReference type="SAM" id="Phobius"/>
    </source>
</evidence>
<sequence length="60" mass="6972">MFKNKDFSLLLLGRFITNFGDSIYSIATLTLVYTMTNSTFYTGVTLFYCNITNIYITYNK</sequence>
<name>U2SCB2_9BACL</name>
<dbReference type="eggNOG" id="COG2211">
    <property type="taxonomic scope" value="Bacteria"/>
</dbReference>
<proteinExistence type="predicted"/>
<feature type="transmembrane region" description="Helical" evidence="1">
    <location>
        <begin position="39"/>
        <end position="58"/>
    </location>
</feature>
<dbReference type="EMBL" id="AWVP01000011">
    <property type="protein sequence ID" value="ERK60372.1"/>
    <property type="molecule type" value="Genomic_DNA"/>
</dbReference>
<dbReference type="PATRIC" id="fig|1321820.3.peg.183"/>
<reference evidence="2 3" key="1">
    <citation type="submission" date="2013-08" db="EMBL/GenBank/DDBJ databases">
        <authorList>
            <person name="Weinstock G."/>
            <person name="Sodergren E."/>
            <person name="Wylie T."/>
            <person name="Fulton L."/>
            <person name="Fulton R."/>
            <person name="Fronick C."/>
            <person name="O'Laughlin M."/>
            <person name="Godfrey J."/>
            <person name="Miner T."/>
            <person name="Herter B."/>
            <person name="Appelbaum E."/>
            <person name="Cordes M."/>
            <person name="Lek S."/>
            <person name="Wollam A."/>
            <person name="Pepin K.H."/>
            <person name="Palsikar V.B."/>
            <person name="Mitreva M."/>
            <person name="Wilson R.K."/>
        </authorList>
    </citation>
    <scope>NUCLEOTIDE SEQUENCE [LARGE SCALE GENOMIC DNA]</scope>
    <source>
        <strain evidence="2 3">ATCC 700627</strain>
    </source>
</reference>
<evidence type="ECO:0000313" key="3">
    <source>
        <dbReference type="Proteomes" id="UP000016637"/>
    </source>
</evidence>
<keyword evidence="1" id="KW-1133">Transmembrane helix</keyword>
<organism evidence="2 3">
    <name type="scientific">Gemella bergeri ATCC 700627</name>
    <dbReference type="NCBI Taxonomy" id="1321820"/>
    <lineage>
        <taxon>Bacteria</taxon>
        <taxon>Bacillati</taxon>
        <taxon>Bacillota</taxon>
        <taxon>Bacilli</taxon>
        <taxon>Bacillales</taxon>
        <taxon>Gemellaceae</taxon>
        <taxon>Gemella</taxon>
    </lineage>
</organism>
<dbReference type="RefSeq" id="WP_021752409.1">
    <property type="nucleotide sequence ID" value="NZ_KI271801.1"/>
</dbReference>
<feature type="transmembrane region" description="Helical" evidence="1">
    <location>
        <begin position="12"/>
        <end position="33"/>
    </location>
</feature>
<comment type="caution">
    <text evidence="2">The sequence shown here is derived from an EMBL/GenBank/DDBJ whole genome shotgun (WGS) entry which is preliminary data.</text>
</comment>